<dbReference type="GO" id="GO:0016324">
    <property type="term" value="C:apical plasma membrane"/>
    <property type="evidence" value="ECO:0007669"/>
    <property type="project" value="TreeGrafter"/>
</dbReference>
<feature type="transmembrane region" description="Helical" evidence="7">
    <location>
        <begin position="276"/>
        <end position="299"/>
    </location>
</feature>
<keyword evidence="4" id="KW-0769">Symport</keyword>
<protein>
    <submittedName>
        <fullName evidence="11">MFS domain-containing protein</fullName>
    </submittedName>
</protein>
<feature type="transmembrane region" description="Helical" evidence="7">
    <location>
        <begin position="182"/>
        <end position="202"/>
    </location>
</feature>
<keyword evidence="3 7" id="KW-0812">Transmembrane</keyword>
<accession>A0A183J3L6</accession>
<dbReference type="PANTHER" id="PTHR11662">
    <property type="entry name" value="SOLUTE CARRIER FAMILY 17"/>
    <property type="match status" value="1"/>
</dbReference>
<dbReference type="OrthoDB" id="2985014at2759"/>
<dbReference type="FunFam" id="1.20.1250.20:FF:000003">
    <property type="entry name" value="Solute carrier family 17 member 3"/>
    <property type="match status" value="1"/>
</dbReference>
<feature type="transmembrane region" description="Helical" evidence="7">
    <location>
        <begin position="144"/>
        <end position="161"/>
    </location>
</feature>
<dbReference type="InterPro" id="IPR011701">
    <property type="entry name" value="MFS"/>
</dbReference>
<dbReference type="Gene3D" id="1.20.1250.20">
    <property type="entry name" value="MFS general substrate transporter like domains"/>
    <property type="match status" value="1"/>
</dbReference>
<feature type="transmembrane region" description="Helical" evidence="7">
    <location>
        <begin position="35"/>
        <end position="55"/>
    </location>
</feature>
<dbReference type="WBParaSite" id="SBAD_0001083001-mRNA-1">
    <property type="protein sequence ID" value="SBAD_0001083001-mRNA-1"/>
    <property type="gene ID" value="SBAD_0001083001"/>
</dbReference>
<feature type="transmembrane region" description="Helical" evidence="7">
    <location>
        <begin position="208"/>
        <end position="230"/>
    </location>
</feature>
<evidence type="ECO:0000259" key="8">
    <source>
        <dbReference type="PROSITE" id="PS50850"/>
    </source>
</evidence>
<gene>
    <name evidence="9" type="ORF">SBAD_LOCUS10464</name>
</gene>
<proteinExistence type="predicted"/>
<evidence type="ECO:0000256" key="7">
    <source>
        <dbReference type="SAM" id="Phobius"/>
    </source>
</evidence>
<comment type="subcellular location">
    <subcellularLocation>
        <location evidence="1">Membrane</location>
        <topology evidence="1">Multi-pass membrane protein</topology>
    </subcellularLocation>
</comment>
<name>A0A183J3L6_9BILA</name>
<dbReference type="GO" id="GO:0006820">
    <property type="term" value="P:monoatomic anion transport"/>
    <property type="evidence" value="ECO:0007669"/>
    <property type="project" value="TreeGrafter"/>
</dbReference>
<keyword evidence="6 7" id="KW-0472">Membrane</keyword>
<feature type="domain" description="Major facilitator superfamily (MFS) profile" evidence="8">
    <location>
        <begin position="1"/>
        <end position="299"/>
    </location>
</feature>
<feature type="transmembrane region" description="Helical" evidence="7">
    <location>
        <begin position="237"/>
        <end position="256"/>
    </location>
</feature>
<evidence type="ECO:0000256" key="4">
    <source>
        <dbReference type="ARBA" id="ARBA00022847"/>
    </source>
</evidence>
<dbReference type="PROSITE" id="PS50850">
    <property type="entry name" value="MFS"/>
    <property type="match status" value="1"/>
</dbReference>
<keyword evidence="2" id="KW-0813">Transport</keyword>
<dbReference type="GO" id="GO:0015293">
    <property type="term" value="F:symporter activity"/>
    <property type="evidence" value="ECO:0007669"/>
    <property type="project" value="UniProtKB-KW"/>
</dbReference>
<evidence type="ECO:0000313" key="11">
    <source>
        <dbReference type="WBParaSite" id="SBAD_0001083001-mRNA-1"/>
    </source>
</evidence>
<dbReference type="InterPro" id="IPR036259">
    <property type="entry name" value="MFS_trans_sf"/>
</dbReference>
<reference evidence="9 10" key="2">
    <citation type="submission" date="2018-11" db="EMBL/GenBank/DDBJ databases">
        <authorList>
            <consortium name="Pathogen Informatics"/>
        </authorList>
    </citation>
    <scope>NUCLEOTIDE SEQUENCE [LARGE SCALE GENOMIC DNA]</scope>
</reference>
<organism evidence="11">
    <name type="scientific">Soboliphyme baturini</name>
    <dbReference type="NCBI Taxonomy" id="241478"/>
    <lineage>
        <taxon>Eukaryota</taxon>
        <taxon>Metazoa</taxon>
        <taxon>Ecdysozoa</taxon>
        <taxon>Nematoda</taxon>
        <taxon>Enoplea</taxon>
        <taxon>Dorylaimia</taxon>
        <taxon>Dioctophymatida</taxon>
        <taxon>Dioctophymatoidea</taxon>
        <taxon>Soboliphymatidae</taxon>
        <taxon>Soboliphyme</taxon>
    </lineage>
</organism>
<evidence type="ECO:0000256" key="1">
    <source>
        <dbReference type="ARBA" id="ARBA00004141"/>
    </source>
</evidence>
<dbReference type="InterPro" id="IPR020846">
    <property type="entry name" value="MFS_dom"/>
</dbReference>
<dbReference type="EMBL" id="UZAM01014114">
    <property type="protein sequence ID" value="VDP32048.1"/>
    <property type="molecule type" value="Genomic_DNA"/>
</dbReference>
<keyword evidence="5 7" id="KW-1133">Transmembrane helix</keyword>
<evidence type="ECO:0000313" key="10">
    <source>
        <dbReference type="Proteomes" id="UP000270296"/>
    </source>
</evidence>
<dbReference type="Proteomes" id="UP000270296">
    <property type="component" value="Unassembled WGS sequence"/>
</dbReference>
<evidence type="ECO:0000256" key="3">
    <source>
        <dbReference type="ARBA" id="ARBA00022692"/>
    </source>
</evidence>
<keyword evidence="10" id="KW-1185">Reference proteome</keyword>
<feature type="transmembrane region" description="Helical" evidence="7">
    <location>
        <begin position="98"/>
        <end position="124"/>
    </location>
</feature>
<evidence type="ECO:0000313" key="9">
    <source>
        <dbReference type="EMBL" id="VDP32048.1"/>
    </source>
</evidence>
<evidence type="ECO:0000256" key="6">
    <source>
        <dbReference type="ARBA" id="ARBA00023136"/>
    </source>
</evidence>
<evidence type="ECO:0000256" key="5">
    <source>
        <dbReference type="ARBA" id="ARBA00022989"/>
    </source>
</evidence>
<sequence>MVTIASQLGVMFGSVFSFATSGVLADSEFLGGWPLPFYVGGIIGFVWFLFWVSLVSSSPDSHPYITPSEKNYITGALLAEIKGDQTISKKVKFTEVPWASILLSPPVWCVFISHFSFNWCFYILLTTLPQYFKTMLGFNLRSNGLLSSIPYIAIIVVQLSVGQIADLLRERFNVKTVYVRKFCDCTGHFLPGVCLLIVGFLGCNPTGAVAMLVLMVGISGFCLGGFAPNLFDICPSYAGIVMGISNTLATVAGIAGPYVTAVLTEGPPSFQSWRKVFYITTSIYWFATVFYFFFAEATIQKWAISKPQKKVEPPEKF</sequence>
<evidence type="ECO:0000256" key="2">
    <source>
        <dbReference type="ARBA" id="ARBA00022448"/>
    </source>
</evidence>
<dbReference type="Pfam" id="PF07690">
    <property type="entry name" value="MFS_1"/>
    <property type="match status" value="1"/>
</dbReference>
<reference evidence="11" key="1">
    <citation type="submission" date="2016-06" db="UniProtKB">
        <authorList>
            <consortium name="WormBaseParasite"/>
        </authorList>
    </citation>
    <scope>IDENTIFICATION</scope>
</reference>
<dbReference type="InterPro" id="IPR050382">
    <property type="entry name" value="MFS_Na/Anion_cotransporter"/>
</dbReference>
<dbReference type="PANTHER" id="PTHR11662:SF454">
    <property type="entry name" value="SIALIN-LIKE"/>
    <property type="match status" value="1"/>
</dbReference>
<dbReference type="SUPFAM" id="SSF103473">
    <property type="entry name" value="MFS general substrate transporter"/>
    <property type="match status" value="1"/>
</dbReference>
<dbReference type="AlphaFoldDB" id="A0A183J3L6"/>